<dbReference type="PANTHER" id="PTHR31694:SF26">
    <property type="entry name" value="OS05G0151100 PROTEIN"/>
    <property type="match status" value="1"/>
</dbReference>
<dbReference type="EMBL" id="RCZK01000014">
    <property type="protein sequence ID" value="TPG09667.1"/>
    <property type="molecule type" value="Genomic_DNA"/>
</dbReference>
<organism evidence="1 2">
    <name type="scientific">Sphingomonas oligophenolica</name>
    <dbReference type="NCBI Taxonomy" id="301154"/>
    <lineage>
        <taxon>Bacteria</taxon>
        <taxon>Pseudomonadati</taxon>
        <taxon>Pseudomonadota</taxon>
        <taxon>Alphaproteobacteria</taxon>
        <taxon>Sphingomonadales</taxon>
        <taxon>Sphingomonadaceae</taxon>
        <taxon>Sphingomonas</taxon>
    </lineage>
</organism>
<dbReference type="InterPro" id="IPR052965">
    <property type="entry name" value="Pigment-catalase-like"/>
</dbReference>
<evidence type="ECO:0000313" key="1">
    <source>
        <dbReference type="EMBL" id="TPG09667.1"/>
    </source>
</evidence>
<dbReference type="AlphaFoldDB" id="A0A502C8Z8"/>
<keyword evidence="2" id="KW-1185">Reference proteome</keyword>
<accession>A0A502C8Z8</accession>
<dbReference type="PANTHER" id="PTHR31694">
    <property type="entry name" value="DESICCATION-LIKE PROTEIN"/>
    <property type="match status" value="1"/>
</dbReference>
<dbReference type="Proteomes" id="UP000318413">
    <property type="component" value="Unassembled WGS sequence"/>
</dbReference>
<name>A0A502C8Z8_9SPHN</name>
<comment type="caution">
    <text evidence="1">The sequence shown here is derived from an EMBL/GenBank/DDBJ whole genome shotgun (WGS) entry which is preliminary data.</text>
</comment>
<dbReference type="Pfam" id="PF13668">
    <property type="entry name" value="Ferritin_2"/>
    <property type="match status" value="1"/>
</dbReference>
<proteinExistence type="predicted"/>
<reference evidence="1 2" key="1">
    <citation type="journal article" date="2019" name="Environ. Microbiol.">
        <title>Species interactions and distinct microbial communities in high Arctic permafrost affected cryosols are associated with the CH4 and CO2 gas fluxes.</title>
        <authorList>
            <person name="Altshuler I."/>
            <person name="Hamel J."/>
            <person name="Turney S."/>
            <person name="Magnuson E."/>
            <person name="Levesque R."/>
            <person name="Greer C."/>
            <person name="Whyte L.G."/>
        </authorList>
    </citation>
    <scope>NUCLEOTIDE SEQUENCE [LARGE SCALE GENOMIC DNA]</scope>
    <source>
        <strain evidence="1 2">S5.1</strain>
    </source>
</reference>
<dbReference type="OrthoDB" id="954262at2"/>
<protein>
    <submittedName>
        <fullName evidence="1">Ferritin-like domain-containing protein</fullName>
    </submittedName>
</protein>
<sequence length="258" mass="27138">MISTPAAAANLTDNDILNFALNLEYLEAEYYLRGVMGRTLDEAAGGSFGGTVRGGRKVNFTSNVRRGFIEDITRNELAHVLFLRSALGANAIQRPTIDFDAGFQGVAQAAGLAGFDPFADETSFWLGAFLFEDVGVTAYKAAANLIHDQKILTSAAGILAAEAYHAGVIRSVIVRTGGSAITASTAMSDVRDTLDGGSDSDQPVMMDGRQNLVPADENSIAFGRTPQQVHNIVFANPAAGVTRGGFFPDGTNGKLVSS</sequence>
<gene>
    <name evidence="1" type="ORF">EAH84_13680</name>
</gene>
<evidence type="ECO:0000313" key="2">
    <source>
        <dbReference type="Proteomes" id="UP000318413"/>
    </source>
</evidence>